<name>A0A9W8AVV9_9FUNG</name>
<evidence type="ECO:0000259" key="9">
    <source>
        <dbReference type="SMART" id="SM00762"/>
    </source>
</evidence>
<evidence type="ECO:0000256" key="2">
    <source>
        <dbReference type="ARBA" id="ARBA00009215"/>
    </source>
</evidence>
<dbReference type="PANTHER" id="PTHR24016:SF0">
    <property type="entry name" value="CONSERVED OLIGOMERIC GOLGI COMPLEX SUBUNIT 4"/>
    <property type="match status" value="1"/>
</dbReference>
<evidence type="ECO:0000256" key="8">
    <source>
        <dbReference type="ARBA" id="ARBA00031340"/>
    </source>
</evidence>
<keyword evidence="6" id="KW-0333">Golgi apparatus</keyword>
<evidence type="ECO:0000256" key="6">
    <source>
        <dbReference type="ARBA" id="ARBA00023034"/>
    </source>
</evidence>
<evidence type="ECO:0000313" key="11">
    <source>
        <dbReference type="Proteomes" id="UP001151582"/>
    </source>
</evidence>
<evidence type="ECO:0000313" key="10">
    <source>
        <dbReference type="EMBL" id="KAJ1971239.1"/>
    </source>
</evidence>
<dbReference type="SMART" id="SM00762">
    <property type="entry name" value="Cog4"/>
    <property type="match status" value="1"/>
</dbReference>
<dbReference type="InterPro" id="IPR048680">
    <property type="entry name" value="COG4_N"/>
</dbReference>
<evidence type="ECO:0000256" key="1">
    <source>
        <dbReference type="ARBA" id="ARBA00004395"/>
    </source>
</evidence>
<dbReference type="InterPro" id="IPR013167">
    <property type="entry name" value="COG4_M"/>
</dbReference>
<comment type="caution">
    <text evidence="10">The sequence shown here is derived from an EMBL/GenBank/DDBJ whole genome shotgun (WGS) entry which is preliminary data.</text>
</comment>
<dbReference type="EMBL" id="JANBQB010001451">
    <property type="protein sequence ID" value="KAJ1971239.1"/>
    <property type="molecule type" value="Genomic_DNA"/>
</dbReference>
<dbReference type="InterPro" id="IPR048682">
    <property type="entry name" value="COG4"/>
</dbReference>
<keyword evidence="11" id="KW-1185">Reference proteome</keyword>
<keyword evidence="5" id="KW-0653">Protein transport</keyword>
<dbReference type="AlphaFoldDB" id="A0A9W8AVV9"/>
<dbReference type="OrthoDB" id="47059at2759"/>
<evidence type="ECO:0000256" key="5">
    <source>
        <dbReference type="ARBA" id="ARBA00022927"/>
    </source>
</evidence>
<dbReference type="Proteomes" id="UP001151582">
    <property type="component" value="Unassembled WGS sequence"/>
</dbReference>
<evidence type="ECO:0000256" key="4">
    <source>
        <dbReference type="ARBA" id="ARBA00022448"/>
    </source>
</evidence>
<comment type="subcellular location">
    <subcellularLocation>
        <location evidence="1">Golgi apparatus membrane</location>
        <topology evidence="1">Peripheral membrane protein</topology>
    </subcellularLocation>
</comment>
<feature type="non-terminal residue" evidence="10">
    <location>
        <position position="465"/>
    </location>
</feature>
<comment type="similarity">
    <text evidence="2">Belongs to the COG4 family.</text>
</comment>
<organism evidence="10 11">
    <name type="scientific">Dimargaris verticillata</name>
    <dbReference type="NCBI Taxonomy" id="2761393"/>
    <lineage>
        <taxon>Eukaryota</taxon>
        <taxon>Fungi</taxon>
        <taxon>Fungi incertae sedis</taxon>
        <taxon>Zoopagomycota</taxon>
        <taxon>Kickxellomycotina</taxon>
        <taxon>Dimargaritomycetes</taxon>
        <taxon>Dimargaritales</taxon>
        <taxon>Dimargaritaceae</taxon>
        <taxon>Dimargaris</taxon>
    </lineage>
</organism>
<proteinExistence type="inferred from homology"/>
<protein>
    <recommendedName>
        <fullName evidence="3">Conserved oligomeric Golgi complex subunit 4</fullName>
    </recommendedName>
    <alternativeName>
        <fullName evidence="8">Component of oligomeric Golgi complex 4</fullName>
    </alternativeName>
</protein>
<evidence type="ECO:0000256" key="7">
    <source>
        <dbReference type="ARBA" id="ARBA00023136"/>
    </source>
</evidence>
<evidence type="ECO:0000256" key="3">
    <source>
        <dbReference type="ARBA" id="ARBA00020975"/>
    </source>
</evidence>
<dbReference type="GO" id="GO:0000139">
    <property type="term" value="C:Golgi membrane"/>
    <property type="evidence" value="ECO:0007669"/>
    <property type="project" value="UniProtKB-SubCell"/>
</dbReference>
<keyword evidence="7" id="KW-0472">Membrane</keyword>
<dbReference type="PANTHER" id="PTHR24016">
    <property type="entry name" value="CONSERVED OLIGOMERIC GOLGI COMPLEX SUBUNIT 4"/>
    <property type="match status" value="1"/>
</dbReference>
<accession>A0A9W8AVV9</accession>
<gene>
    <name evidence="10" type="primary">COG4_1</name>
    <name evidence="10" type="ORF">H4R34_005805</name>
</gene>
<sequence length="465" mass="51577">MVLDVDQLESLEDIQASLQALELDETTVADELDELLLQIQDFDPQWQATVAQLTEKLAQLQATHLQPVQHDLGQSARLAAQIQQRVERLDAEQAQVHAAREEVDQVIGMQQAIGDLEAALRADRVDQAAALVHRYLVTHAYLLRSELTSFIWPPAKLDSTTNSGRGWWDLDPVTVVSKPGDDNDADASTPSLPPMIPPATAQALFERVRDQLVQRVSTKFDDAVNDHDTRSISQCFKLFPLLQQEMAGLDRYSQFLCQTLGQQVRNYDRALEEKQAQASNNASPKLGVVTRLTALFEIVARLIDNHFAVVETHYGPGKMVRVIQYLQRDIDARVCRIVENFREDEAVDRRLAEVRSYDGSPMGTAELTSASTATSLSPQGTNLSALGPLGKRLLAPRKDTGVPSAHWKVSAGLDAKQASNIGSSDPSHLQHGAPDIKEINRLLAEMASIIQRISLYQRFLESRAE</sequence>
<reference evidence="10" key="1">
    <citation type="submission" date="2022-07" db="EMBL/GenBank/DDBJ databases">
        <title>Phylogenomic reconstructions and comparative analyses of Kickxellomycotina fungi.</title>
        <authorList>
            <person name="Reynolds N.K."/>
            <person name="Stajich J.E."/>
            <person name="Barry K."/>
            <person name="Grigoriev I.V."/>
            <person name="Crous P."/>
            <person name="Smith M.E."/>
        </authorList>
    </citation>
    <scope>NUCLEOTIDE SEQUENCE</scope>
    <source>
        <strain evidence="10">RSA 567</strain>
    </source>
</reference>
<dbReference type="Pfam" id="PF20663">
    <property type="entry name" value="COG4_N"/>
    <property type="match status" value="1"/>
</dbReference>
<keyword evidence="4" id="KW-0813">Transport</keyword>
<feature type="domain" description="COG4 transport protein middle alpha-helical bundle" evidence="9">
    <location>
        <begin position="205"/>
        <end position="465"/>
    </location>
</feature>
<dbReference type="GO" id="GO:0015031">
    <property type="term" value="P:protein transport"/>
    <property type="evidence" value="ECO:0007669"/>
    <property type="project" value="UniProtKB-KW"/>
</dbReference>
<dbReference type="Pfam" id="PF08318">
    <property type="entry name" value="COG4_m"/>
    <property type="match status" value="1"/>
</dbReference>